<dbReference type="WBParaSite" id="SSLN_0002079201-mRNA-1">
    <property type="protein sequence ID" value="SSLN_0002079201-mRNA-1"/>
    <property type="gene ID" value="SSLN_0002079201"/>
</dbReference>
<dbReference type="AlphaFoldDB" id="A0A183TUA0"/>
<reference evidence="1" key="1">
    <citation type="submission" date="2016-06" db="UniProtKB">
        <authorList>
            <consortium name="WormBaseParasite"/>
        </authorList>
    </citation>
    <scope>IDENTIFICATION</scope>
</reference>
<evidence type="ECO:0000313" key="1">
    <source>
        <dbReference type="WBParaSite" id="SSLN_0002079201-mRNA-1"/>
    </source>
</evidence>
<organism evidence="1">
    <name type="scientific">Schistocephalus solidus</name>
    <name type="common">Tapeworm</name>
    <dbReference type="NCBI Taxonomy" id="70667"/>
    <lineage>
        <taxon>Eukaryota</taxon>
        <taxon>Metazoa</taxon>
        <taxon>Spiralia</taxon>
        <taxon>Lophotrochozoa</taxon>
        <taxon>Platyhelminthes</taxon>
        <taxon>Cestoda</taxon>
        <taxon>Eucestoda</taxon>
        <taxon>Diphyllobothriidea</taxon>
        <taxon>Diphyllobothriidae</taxon>
        <taxon>Schistocephalus</taxon>
    </lineage>
</organism>
<name>A0A183TUA0_SCHSO</name>
<sequence length="83" mass="9075">LPTIFHQAIRALSVVVDLFLGISPSLNLLPTFLGVPTNLYGPIDVTEHFRYATIRTPEVFSNVEPNKAVLVLVLCNRALSSSP</sequence>
<proteinExistence type="predicted"/>
<protein>
    <submittedName>
        <fullName evidence="1">Secreted protein</fullName>
    </submittedName>
</protein>
<accession>A0A183TUA0</accession>